<sequence length="173" mass="18319">MNLFNSILSAINSPTQQASSSQLGDILDTVQQLSGNHHTNPSAVQSATSIVGKYVRSALQQKRRNEGDEQVQALVNQFGGIGASSQVVNMLFSAPQIQELVGEITSKTGINAGIIQAMLPTLIPVVLNFLKTGTNTQNPLGSNSVLSGFLDADGDGDVDIYDAMQLASRYLGR</sequence>
<dbReference type="EMBL" id="CP017599">
    <property type="protein sequence ID" value="AOW99849.1"/>
    <property type="molecule type" value="Genomic_DNA"/>
</dbReference>
<gene>
    <name evidence="1" type="ORF">BJP34_10650</name>
</gene>
<dbReference type="RefSeq" id="WP_070392323.1">
    <property type="nucleotide sequence ID" value="NZ_CP017599.1"/>
</dbReference>
<evidence type="ECO:0000313" key="1">
    <source>
        <dbReference type="EMBL" id="AOW99849.1"/>
    </source>
</evidence>
<dbReference type="KEGG" id="mpro:BJP34_10650"/>
<dbReference type="OrthoDB" id="530933at2"/>
<evidence type="ECO:0008006" key="3">
    <source>
        <dbReference type="Google" id="ProtNLM"/>
    </source>
</evidence>
<dbReference type="Proteomes" id="UP000177870">
    <property type="component" value="Chromosome"/>
</dbReference>
<accession>A0A1D8TQD7</accession>
<dbReference type="AlphaFoldDB" id="A0A1D8TQD7"/>
<dbReference type="STRING" id="1458985.BJP34_10650"/>
<organism evidence="1 2">
    <name type="scientific">Moorena producens PAL-8-15-08-1</name>
    <dbReference type="NCBI Taxonomy" id="1458985"/>
    <lineage>
        <taxon>Bacteria</taxon>
        <taxon>Bacillati</taxon>
        <taxon>Cyanobacteriota</taxon>
        <taxon>Cyanophyceae</taxon>
        <taxon>Coleofasciculales</taxon>
        <taxon>Coleofasciculaceae</taxon>
        <taxon>Moorena</taxon>
    </lineage>
</organism>
<name>A0A1D8TQD7_9CYAN</name>
<evidence type="ECO:0000313" key="2">
    <source>
        <dbReference type="Proteomes" id="UP000177870"/>
    </source>
</evidence>
<proteinExistence type="predicted"/>
<reference evidence="2" key="1">
    <citation type="submission" date="2016-10" db="EMBL/GenBank/DDBJ databases">
        <title>Comparative genomics uncovers the prolific and rare metabolic potential of the cyanobacterial genus Moorea.</title>
        <authorList>
            <person name="Leao T."/>
            <person name="Castelao G."/>
            <person name="Korobeynikov A."/>
            <person name="Monroe E.A."/>
            <person name="Podell S."/>
            <person name="Glukhov E."/>
            <person name="Allen E."/>
            <person name="Gerwick W.H."/>
            <person name="Gerwick L."/>
        </authorList>
    </citation>
    <scope>NUCLEOTIDE SEQUENCE [LARGE SCALE GENOMIC DNA]</scope>
    <source>
        <strain evidence="2">PAL-8-15-08-1</strain>
    </source>
</reference>
<protein>
    <recommendedName>
        <fullName evidence="3">DUF937 domain-containing protein</fullName>
    </recommendedName>
</protein>